<gene>
    <name evidence="1" type="ORF">CBG59_09650</name>
</gene>
<evidence type="ECO:0000313" key="1">
    <source>
        <dbReference type="EMBL" id="PHI13921.1"/>
    </source>
</evidence>
<name>A0A2C6CC15_FUSNP</name>
<evidence type="ECO:0008006" key="3">
    <source>
        <dbReference type="Google" id="ProtNLM"/>
    </source>
</evidence>
<dbReference type="AlphaFoldDB" id="A0A2C6CC15"/>
<dbReference type="EMBL" id="NIRQ01000001">
    <property type="protein sequence ID" value="PHI13921.1"/>
    <property type="molecule type" value="Genomic_DNA"/>
</dbReference>
<proteinExistence type="predicted"/>
<protein>
    <recommendedName>
        <fullName evidence="3">Restriction endonuclease</fullName>
    </recommendedName>
</protein>
<dbReference type="Pfam" id="PF09563">
    <property type="entry name" value="RE_LlaJI"/>
    <property type="match status" value="1"/>
</dbReference>
<sequence length="467" mass="55198">MKIHILQELQPYSKTELQKMFELEDNEVISILNSLSSLNILKTLSNNISKIELEDLLEIENLDNQNLNAMYIFKYVGMLSVANICLIIYPKYISNCMKDKENNYKKFKEIITVIRKYQYREQKQRHGDEQEENNFNLLSVTLDLIEDYLENGLYWNEKYIVELNGEGEILWEKTINESIPYFINNVPIYLDTFTVNQENNEEDYFRRLHSCILVEAYNKIKDILSIIYNVDSLNNISFEKRKNFGNLEYIILKLNQELSTQFITKKQNTLNIIKKYLLNENNNSLSKNISYIGTTNFNLVWEDVCSVVMENCLDKTLKELGLTYNETNNIKLIDVIEKPLWIANLYQVSHRAKKTLTPDIIRIKNNNFEIYDAKYYKIRLDENGVKNQPGVTDITKQYLYELAYQNFIEQNKLNLKRNAFLMPIDGEDKKFLGVASMEIFSNIENLKLKQIEVILVPCEKVYKKYLN</sequence>
<dbReference type="RefSeq" id="WP_098983414.1">
    <property type="nucleotide sequence ID" value="NZ_CP077116.1"/>
</dbReference>
<organism evidence="1 2">
    <name type="scientific">Fusobacterium nucleatum subsp. polymorphum</name>
    <name type="common">Fusobacterium polymorphum</name>
    <dbReference type="NCBI Taxonomy" id="76857"/>
    <lineage>
        <taxon>Bacteria</taxon>
        <taxon>Fusobacteriati</taxon>
        <taxon>Fusobacteriota</taxon>
        <taxon>Fusobacteriia</taxon>
        <taxon>Fusobacteriales</taxon>
        <taxon>Fusobacteriaceae</taxon>
        <taxon>Fusobacterium</taxon>
    </lineage>
</organism>
<dbReference type="Proteomes" id="UP000221852">
    <property type="component" value="Unassembled WGS sequence"/>
</dbReference>
<accession>A0A2C6CC15</accession>
<evidence type="ECO:0000313" key="2">
    <source>
        <dbReference type="Proteomes" id="UP000221852"/>
    </source>
</evidence>
<reference evidence="1 2" key="1">
    <citation type="submission" date="2017-06" db="EMBL/GenBank/DDBJ databases">
        <title>Draft genome sequence of Fusobacterium nucleatum subsp. polymorphum KCOM 1330 (=ChDC F330).</title>
        <authorList>
            <person name="Kook J.-K."/>
            <person name="Park S.-N."/>
            <person name="Lim Y.K."/>
            <person name="Roh H."/>
        </authorList>
    </citation>
    <scope>NUCLEOTIDE SEQUENCE [LARGE SCALE GENOMIC DNA]</scope>
    <source>
        <strain evidence="2">KCOM 1330 (ChDC F330)</strain>
    </source>
</reference>
<comment type="caution">
    <text evidence="1">The sequence shown here is derived from an EMBL/GenBank/DDBJ whole genome shotgun (WGS) entry which is preliminary data.</text>
</comment>
<dbReference type="InterPro" id="IPR018579">
    <property type="entry name" value="Restrct_endonuc_II_LlaJI"/>
</dbReference>